<feature type="non-terminal residue" evidence="7">
    <location>
        <position position="146"/>
    </location>
</feature>
<evidence type="ECO:0000256" key="1">
    <source>
        <dbReference type="ARBA" id="ARBA00001231"/>
    </source>
</evidence>
<dbReference type="GO" id="GO:0005975">
    <property type="term" value="P:carbohydrate metabolic process"/>
    <property type="evidence" value="ECO:0007669"/>
    <property type="project" value="InterPro"/>
</dbReference>
<feature type="domain" description="Glycoside hydrolase family 3 N-terminal" evidence="6">
    <location>
        <begin position="5"/>
        <end position="141"/>
    </location>
</feature>
<keyword evidence="4" id="KW-0378">Hydrolase</keyword>
<feature type="non-terminal residue" evidence="7">
    <location>
        <position position="1"/>
    </location>
</feature>
<keyword evidence="5" id="KW-0326">Glycosidase</keyword>
<dbReference type="PANTHER" id="PTHR30480">
    <property type="entry name" value="BETA-HEXOSAMINIDASE-RELATED"/>
    <property type="match status" value="1"/>
</dbReference>
<dbReference type="GO" id="GO:0009254">
    <property type="term" value="P:peptidoglycan turnover"/>
    <property type="evidence" value="ECO:0007669"/>
    <property type="project" value="TreeGrafter"/>
</dbReference>
<dbReference type="InterPro" id="IPR017853">
    <property type="entry name" value="GH"/>
</dbReference>
<evidence type="ECO:0000259" key="6">
    <source>
        <dbReference type="Pfam" id="PF00933"/>
    </source>
</evidence>
<sequence length="146" mass="14920">AQDLTLEEAAGQVLMPDISDQKGGAAADLVRSRHLAGLILMGGAIGDEASVKALTAAIAAADPERDWPVLISTDEEGGTVQRLAPVIGEVSAFMAAGANANSDQIRAYYQGLGAQMSALGFTMDAAPVADVTIRPESTRSFAPAPP</sequence>
<dbReference type="InterPro" id="IPR001764">
    <property type="entry name" value="Glyco_hydro_3_N"/>
</dbReference>
<dbReference type="InterPro" id="IPR050226">
    <property type="entry name" value="NagZ_Beta-hexosaminidase"/>
</dbReference>
<dbReference type="SUPFAM" id="SSF51445">
    <property type="entry name" value="(Trans)glycosidases"/>
    <property type="match status" value="1"/>
</dbReference>
<evidence type="ECO:0000256" key="3">
    <source>
        <dbReference type="ARBA" id="ARBA00012663"/>
    </source>
</evidence>
<evidence type="ECO:0000256" key="5">
    <source>
        <dbReference type="ARBA" id="ARBA00023295"/>
    </source>
</evidence>
<dbReference type="InterPro" id="IPR036962">
    <property type="entry name" value="Glyco_hydro_3_N_sf"/>
</dbReference>
<name>A0A060C490_9MICO</name>
<dbReference type="Pfam" id="PF00933">
    <property type="entry name" value="Glyco_hydro_3"/>
    <property type="match status" value="1"/>
</dbReference>
<dbReference type="PANTHER" id="PTHR30480:SF13">
    <property type="entry name" value="BETA-HEXOSAMINIDASE"/>
    <property type="match status" value="1"/>
</dbReference>
<dbReference type="Gene3D" id="3.20.20.300">
    <property type="entry name" value="Glycoside hydrolase, family 3, N-terminal domain"/>
    <property type="match status" value="1"/>
</dbReference>
<comment type="catalytic activity">
    <reaction evidence="1">
        <text>Hydrolysis of terminal non-reducing N-acetyl-D-hexosamine residues in N-acetyl-beta-D-hexosaminides.</text>
        <dbReference type="EC" id="3.2.1.52"/>
    </reaction>
</comment>
<evidence type="ECO:0000256" key="4">
    <source>
        <dbReference type="ARBA" id="ARBA00022801"/>
    </source>
</evidence>
<evidence type="ECO:0000313" key="7">
    <source>
        <dbReference type="EMBL" id="AIA89752.1"/>
    </source>
</evidence>
<proteinExistence type="inferred from homology"/>
<reference evidence="7" key="1">
    <citation type="journal article" date="2013" name="Environ. Microbiol.">
        <title>Seasonally variable intestinal metagenomes of the red palm weevil (Rhynchophorus ferrugineus).</title>
        <authorList>
            <person name="Jia S."/>
            <person name="Zhang X."/>
            <person name="Zhang G."/>
            <person name="Yin A."/>
            <person name="Zhang S."/>
            <person name="Li F."/>
            <person name="Wang L."/>
            <person name="Zhao D."/>
            <person name="Yun Q."/>
            <person name="Tala"/>
            <person name="Wang J."/>
            <person name="Sun G."/>
            <person name="Baabdullah M."/>
            <person name="Yu X."/>
            <person name="Hu S."/>
            <person name="Al-Mssallem I.S."/>
            <person name="Yu J."/>
        </authorList>
    </citation>
    <scope>NUCLEOTIDE SEQUENCE</scope>
</reference>
<dbReference type="EC" id="3.2.1.52" evidence="3"/>
<dbReference type="AlphaFoldDB" id="A0A060C490"/>
<dbReference type="GO" id="GO:0004563">
    <property type="term" value="F:beta-N-acetylhexosaminidase activity"/>
    <property type="evidence" value="ECO:0007669"/>
    <property type="project" value="UniProtKB-EC"/>
</dbReference>
<accession>A0A060C490</accession>
<dbReference type="EMBL" id="KF122456">
    <property type="protein sequence ID" value="AIA89752.1"/>
    <property type="molecule type" value="Genomic_DNA"/>
</dbReference>
<evidence type="ECO:0000256" key="2">
    <source>
        <dbReference type="ARBA" id="ARBA00005336"/>
    </source>
</evidence>
<protein>
    <recommendedName>
        <fullName evidence="3">beta-N-acetylhexosaminidase</fullName>
        <ecNumber evidence="3">3.2.1.52</ecNumber>
    </recommendedName>
</protein>
<organism evidence="7">
    <name type="scientific">uncultured Kytococcus sp</name>
    <dbReference type="NCBI Taxonomy" id="1074240"/>
    <lineage>
        <taxon>Bacteria</taxon>
        <taxon>Bacillati</taxon>
        <taxon>Actinomycetota</taxon>
        <taxon>Actinomycetes</taxon>
        <taxon>Micrococcales</taxon>
        <taxon>Kytococcaceae</taxon>
        <taxon>Kytococcus</taxon>
        <taxon>environmental samples</taxon>
    </lineage>
</organism>
<comment type="similarity">
    <text evidence="2">Belongs to the glycosyl hydrolase 3 family.</text>
</comment>